<keyword evidence="1" id="KW-1133">Transmembrane helix</keyword>
<organism evidence="2 3">
    <name type="scientific">Methylosinus sporium</name>
    <dbReference type="NCBI Taxonomy" id="428"/>
    <lineage>
        <taxon>Bacteria</taxon>
        <taxon>Pseudomonadati</taxon>
        <taxon>Pseudomonadota</taxon>
        <taxon>Alphaproteobacteria</taxon>
        <taxon>Hyphomicrobiales</taxon>
        <taxon>Methylocystaceae</taxon>
        <taxon>Methylosinus</taxon>
    </lineage>
</organism>
<keyword evidence="1" id="KW-0812">Transmembrane</keyword>
<comment type="caution">
    <text evidence="2">The sequence shown here is derived from an EMBL/GenBank/DDBJ whole genome shotgun (WGS) entry which is preliminary data.</text>
</comment>
<reference evidence="2 3" key="1">
    <citation type="journal article" date="2018" name="Appl. Microbiol. Biotechnol.">
        <title>Co-cultivation of the strictly anaerobic methanogen Methanosarcina barkeri with aerobic methanotrophs in an oxygen-limited membrane bioreactor.</title>
        <authorList>
            <person name="In 't Zandt M.H."/>
            <person name="van den Bosch T.J.M."/>
            <person name="Rijkers R."/>
            <person name="van Kessel M.A.H.J."/>
            <person name="Jetten M.S.M."/>
            <person name="Welte C.U."/>
        </authorList>
    </citation>
    <scope>NUCLEOTIDE SEQUENCE [LARGE SCALE GENOMIC DNA]</scope>
    <source>
        <strain evidence="2 3">DSM 17706</strain>
    </source>
</reference>
<evidence type="ECO:0000313" key="3">
    <source>
        <dbReference type="Proteomes" id="UP000245137"/>
    </source>
</evidence>
<dbReference type="Proteomes" id="UP000245137">
    <property type="component" value="Unassembled WGS sequence"/>
</dbReference>
<evidence type="ECO:0000313" key="2">
    <source>
        <dbReference type="EMBL" id="PWB93079.1"/>
    </source>
</evidence>
<name>A0A2U1SN94_METSR</name>
<dbReference type="EMBL" id="PUIV01000029">
    <property type="protein sequence ID" value="PWB93079.1"/>
    <property type="molecule type" value="Genomic_DNA"/>
</dbReference>
<keyword evidence="3" id="KW-1185">Reference proteome</keyword>
<protein>
    <submittedName>
        <fullName evidence="2">Uncharacterized protein</fullName>
    </submittedName>
</protein>
<sequence length="217" mass="23878">MPDSGLAPFWRSIDGFLRSATRFSPPALVVLLLTLLAAASPASAHGRLGSAEGRCRLFVGPDIMNFTGYLPDASKNEFCEDIPATGHTIIALDAEQDELRDMAVEIRIVKDVGGEEKENADIEAVTVAYRGPRLYPTGTINFEHYFPDAGYFVGIVTVTGEHGERWVSRFPFSVGMSFMRTLPLYLLMGIGVVAMFFVYLRHRPIHPLKTADAEPAE</sequence>
<proteinExistence type="predicted"/>
<accession>A0A2U1SN94</accession>
<dbReference type="OrthoDB" id="9788559at2"/>
<gene>
    <name evidence="2" type="ORF">C5689_14855</name>
</gene>
<feature type="transmembrane region" description="Helical" evidence="1">
    <location>
        <begin position="182"/>
        <end position="200"/>
    </location>
</feature>
<evidence type="ECO:0000256" key="1">
    <source>
        <dbReference type="SAM" id="Phobius"/>
    </source>
</evidence>
<dbReference type="AlphaFoldDB" id="A0A2U1SN94"/>
<keyword evidence="1" id="KW-0472">Membrane</keyword>